<dbReference type="AlphaFoldDB" id="A0A2W4CYF8"/>
<accession>A0A2W4CYF8</accession>
<name>A0A2W4CYF8_9HYPH</name>
<proteinExistence type="predicted"/>
<dbReference type="OrthoDB" id="7362478at2"/>
<dbReference type="Pfam" id="PF06186">
    <property type="entry name" value="DUF992"/>
    <property type="match status" value="1"/>
</dbReference>
<evidence type="ECO:0008006" key="4">
    <source>
        <dbReference type="Google" id="ProtNLM"/>
    </source>
</evidence>
<dbReference type="EMBL" id="PCDP01000026">
    <property type="protein sequence ID" value="PZM15225.1"/>
    <property type="molecule type" value="Genomic_DNA"/>
</dbReference>
<keyword evidence="3" id="KW-1185">Reference proteome</keyword>
<gene>
    <name evidence="2" type="ORF">CPY51_07840</name>
</gene>
<sequence>MSASKIVAATMLAAGLAGATPALSAPTRVQAGSLTCDISAGFSVIIGSKRDVDCLFTPSAPGPIEHYRGTITKLGVDLGAISGGSMIWLVYAPTDHHEGVLQGSYSGASANATVGVGIGANALVGGFDGSVALQPLSVEGTTGLNVAAGIATLKMTYVAPLPVAPQKPAKHHTKAHAK</sequence>
<evidence type="ECO:0000256" key="1">
    <source>
        <dbReference type="SAM" id="SignalP"/>
    </source>
</evidence>
<dbReference type="RefSeq" id="WP_111159719.1">
    <property type="nucleotide sequence ID" value="NZ_PCDP01000026.1"/>
</dbReference>
<evidence type="ECO:0000313" key="2">
    <source>
        <dbReference type="EMBL" id="PZM15225.1"/>
    </source>
</evidence>
<dbReference type="InterPro" id="IPR009333">
    <property type="entry name" value="DUF992"/>
</dbReference>
<protein>
    <recommendedName>
        <fullName evidence="4">DUF992 domain-containing protein</fullName>
    </recommendedName>
</protein>
<feature type="chain" id="PRO_5015992150" description="DUF992 domain-containing protein" evidence="1">
    <location>
        <begin position="25"/>
        <end position="178"/>
    </location>
</feature>
<feature type="signal peptide" evidence="1">
    <location>
        <begin position="1"/>
        <end position="24"/>
    </location>
</feature>
<reference evidence="2 3" key="1">
    <citation type="journal article" date="2018" name="Sci. Rep.">
        <title>Rhizobium tumorigenes sp. nov., a novel plant tumorigenic bacterium isolated from cane gall tumors on thornless blackberry.</title>
        <authorList>
            <person name="Kuzmanovi N."/>
            <person name="Smalla K."/>
            <person name="Gronow S."/>
            <person name="PuBawska J."/>
        </authorList>
    </citation>
    <scope>NUCLEOTIDE SEQUENCE [LARGE SCALE GENOMIC DNA]</scope>
    <source>
        <strain evidence="2 3">CCBAU 85046</strain>
    </source>
</reference>
<organism evidence="2 3">
    <name type="scientific">Rhizobium tubonense</name>
    <dbReference type="NCBI Taxonomy" id="484088"/>
    <lineage>
        <taxon>Bacteria</taxon>
        <taxon>Pseudomonadati</taxon>
        <taxon>Pseudomonadota</taxon>
        <taxon>Alphaproteobacteria</taxon>
        <taxon>Hyphomicrobiales</taxon>
        <taxon>Rhizobiaceae</taxon>
        <taxon>Rhizobium/Agrobacterium group</taxon>
        <taxon>Rhizobium</taxon>
    </lineage>
</organism>
<evidence type="ECO:0000313" key="3">
    <source>
        <dbReference type="Proteomes" id="UP000248925"/>
    </source>
</evidence>
<comment type="caution">
    <text evidence="2">The sequence shown here is derived from an EMBL/GenBank/DDBJ whole genome shotgun (WGS) entry which is preliminary data.</text>
</comment>
<keyword evidence="1" id="KW-0732">Signal</keyword>
<dbReference type="Proteomes" id="UP000248925">
    <property type="component" value="Unassembled WGS sequence"/>
</dbReference>